<dbReference type="InterPro" id="IPR039343">
    <property type="entry name" value="NDX1-like"/>
</dbReference>
<dbReference type="SUPFAM" id="SSF160104">
    <property type="entry name" value="Acetoacetate decarboxylase-like"/>
    <property type="match status" value="1"/>
</dbReference>
<dbReference type="AlphaFoldDB" id="A0A2P6R031"/>
<name>A0A2P6R031_ROSCH</name>
<accession>A0A2P6R031</accession>
<evidence type="ECO:0000313" key="1">
    <source>
        <dbReference type="EMBL" id="PRQ39790.1"/>
    </source>
</evidence>
<dbReference type="OMA" id="VRPAKIW"/>
<gene>
    <name evidence="1" type="ORF">RchiOBHm_Chr4g0429061</name>
</gene>
<proteinExistence type="predicted"/>
<protein>
    <recommendedName>
        <fullName evidence="3">Protein NEOXANTHIN-DEFICIENT 1</fullName>
    </recommendedName>
</protein>
<evidence type="ECO:0000313" key="2">
    <source>
        <dbReference type="Proteomes" id="UP000238479"/>
    </source>
</evidence>
<dbReference type="PANTHER" id="PTHR35467">
    <property type="match status" value="1"/>
</dbReference>
<evidence type="ECO:0008006" key="3">
    <source>
        <dbReference type="Google" id="ProtNLM"/>
    </source>
</evidence>
<dbReference type="Gene3D" id="2.40.400.10">
    <property type="entry name" value="Acetoacetate decarboxylase-like"/>
    <property type="match status" value="1"/>
</dbReference>
<reference evidence="1 2" key="1">
    <citation type="journal article" date="2018" name="Nat. Genet.">
        <title>The Rosa genome provides new insights in the design of modern roses.</title>
        <authorList>
            <person name="Bendahmane M."/>
        </authorList>
    </citation>
    <scope>NUCLEOTIDE SEQUENCE [LARGE SCALE GENOMIC DNA]</scope>
    <source>
        <strain evidence="2">cv. Old Blush</strain>
    </source>
</reference>
<dbReference type="STRING" id="74649.A0A2P6R031"/>
<dbReference type="Proteomes" id="UP000238479">
    <property type="component" value="Chromosome 4"/>
</dbReference>
<keyword evidence="2" id="KW-1185">Reference proteome</keyword>
<sequence>MDVEETKCSFKYGKPPWIFKGRALYQLHLVKAATIRACIPKEFRLVEAFGYTLGGFFLANYDDSPAGVFDELVVIAGLIWSPPTSCAWAAKVLVNSKEACDHGRKEVGLPSQVARFSKRITAVSRKPKTKQSEFLNLIGMEGGFSDPGEQVNVQVTEIMGQASKDTCNVNLTTFVPALDINKWMGPAIKMSLPSFSGRTEYYPDLLKYSCQIDCRVRVVHPAKVSGPSPVPSNENENKQCSEIHSCNTQNQATKEFMDNEQNLTRAVMLSKPILALEFSSMKMQVEAPVVVSNYFKNSLATS</sequence>
<dbReference type="EMBL" id="PDCK01000042">
    <property type="protein sequence ID" value="PRQ39790.1"/>
    <property type="molecule type" value="Genomic_DNA"/>
</dbReference>
<dbReference type="PANTHER" id="PTHR35467:SF2">
    <property type="entry name" value="PROTEIN NEOXANTHIN-DEFICIENT 1"/>
    <property type="match status" value="1"/>
</dbReference>
<comment type="caution">
    <text evidence="1">The sequence shown here is derived from an EMBL/GenBank/DDBJ whole genome shotgun (WGS) entry which is preliminary data.</text>
</comment>
<dbReference type="InterPro" id="IPR023375">
    <property type="entry name" value="ADC_dom_sf"/>
</dbReference>
<organism evidence="1 2">
    <name type="scientific">Rosa chinensis</name>
    <name type="common">China rose</name>
    <dbReference type="NCBI Taxonomy" id="74649"/>
    <lineage>
        <taxon>Eukaryota</taxon>
        <taxon>Viridiplantae</taxon>
        <taxon>Streptophyta</taxon>
        <taxon>Embryophyta</taxon>
        <taxon>Tracheophyta</taxon>
        <taxon>Spermatophyta</taxon>
        <taxon>Magnoliopsida</taxon>
        <taxon>eudicotyledons</taxon>
        <taxon>Gunneridae</taxon>
        <taxon>Pentapetalae</taxon>
        <taxon>rosids</taxon>
        <taxon>fabids</taxon>
        <taxon>Rosales</taxon>
        <taxon>Rosaceae</taxon>
        <taxon>Rosoideae</taxon>
        <taxon>Rosoideae incertae sedis</taxon>
        <taxon>Rosa</taxon>
    </lineage>
</organism>
<dbReference type="Gramene" id="PRQ39790">
    <property type="protein sequence ID" value="PRQ39790"/>
    <property type="gene ID" value="RchiOBHm_Chr4g0429061"/>
</dbReference>